<sequence length="288" mass="31879">MAAFKSMLPSSDTRPRSQFFSPGSRISIIRDAWTLPTWLAVGALVQAGLCLVLPAHIAVLPVLLYLSTSLIDLLLVTQGVRTNHRMDHVVVGKTSAQVPGSTTPARDPLLVIKLAARSNHPLGTLHPHIIKIGGFFQQMIRHLDDHSDDYNYLGAQTYLGAERATANEIMVLVYFRDYAGLHKFAHTAEVHRAAWRYWNKEVMKDASHGQQFAIMHETYQVPARSWESVYINYHPTGLGATTYKVNTGDGTAQWANPLVDASRGVLSTSKGRMAASHGDEDLGYKTFE</sequence>
<name>A0ABP0AXC7_9PEZI</name>
<comment type="caution">
    <text evidence="1">The sequence shown here is derived from an EMBL/GenBank/DDBJ whole genome shotgun (WGS) entry which is preliminary data.</text>
</comment>
<proteinExistence type="predicted"/>
<evidence type="ECO:0000313" key="1">
    <source>
        <dbReference type="EMBL" id="CAK7211927.1"/>
    </source>
</evidence>
<dbReference type="Pfam" id="PF13826">
    <property type="entry name" value="Monooxy_af470-like"/>
    <property type="match status" value="1"/>
</dbReference>
<keyword evidence="2" id="KW-1185">Reference proteome</keyword>
<protein>
    <recommendedName>
        <fullName evidence="3">ABM domain-containing protein</fullName>
    </recommendedName>
</protein>
<dbReference type="Proteomes" id="UP001642482">
    <property type="component" value="Unassembled WGS sequence"/>
</dbReference>
<accession>A0ABP0AXC7</accession>
<reference evidence="1 2" key="1">
    <citation type="submission" date="2024-01" db="EMBL/GenBank/DDBJ databases">
        <authorList>
            <person name="Allen C."/>
            <person name="Tagirdzhanova G."/>
        </authorList>
    </citation>
    <scope>NUCLEOTIDE SEQUENCE [LARGE SCALE GENOMIC DNA]</scope>
</reference>
<evidence type="ECO:0000313" key="2">
    <source>
        <dbReference type="Proteomes" id="UP001642482"/>
    </source>
</evidence>
<dbReference type="EMBL" id="CAWUHD010000008">
    <property type="protein sequence ID" value="CAK7211927.1"/>
    <property type="molecule type" value="Genomic_DNA"/>
</dbReference>
<dbReference type="InterPro" id="IPR025444">
    <property type="entry name" value="Monooxy_af470"/>
</dbReference>
<gene>
    <name evidence="1" type="ORF">SEUCBS140593_001331</name>
</gene>
<evidence type="ECO:0008006" key="3">
    <source>
        <dbReference type="Google" id="ProtNLM"/>
    </source>
</evidence>
<organism evidence="1 2">
    <name type="scientific">Sporothrix eucalyptigena</name>
    <dbReference type="NCBI Taxonomy" id="1812306"/>
    <lineage>
        <taxon>Eukaryota</taxon>
        <taxon>Fungi</taxon>
        <taxon>Dikarya</taxon>
        <taxon>Ascomycota</taxon>
        <taxon>Pezizomycotina</taxon>
        <taxon>Sordariomycetes</taxon>
        <taxon>Sordariomycetidae</taxon>
        <taxon>Ophiostomatales</taxon>
        <taxon>Ophiostomataceae</taxon>
        <taxon>Sporothrix</taxon>
    </lineage>
</organism>